<accession>A0AA38HKS6</accession>
<reference evidence="2" key="1">
    <citation type="journal article" date="2023" name="G3 (Bethesda)">
        <title>Whole genome assemblies of Zophobas morio and Tenebrio molitor.</title>
        <authorList>
            <person name="Kaur S."/>
            <person name="Stinson S.A."/>
            <person name="diCenzo G.C."/>
        </authorList>
    </citation>
    <scope>NUCLEOTIDE SEQUENCE</scope>
    <source>
        <strain evidence="2">QUZm001</strain>
    </source>
</reference>
<protein>
    <submittedName>
        <fullName evidence="2">Uncharacterized protein</fullName>
    </submittedName>
</protein>
<dbReference type="EMBL" id="JALNTZ010000337">
    <property type="protein sequence ID" value="KAJ3636249.1"/>
    <property type="molecule type" value="Genomic_DNA"/>
</dbReference>
<keyword evidence="3" id="KW-1185">Reference proteome</keyword>
<feature type="coiled-coil region" evidence="1">
    <location>
        <begin position="29"/>
        <end position="120"/>
    </location>
</feature>
<comment type="caution">
    <text evidence="2">The sequence shown here is derived from an EMBL/GenBank/DDBJ whole genome shotgun (WGS) entry which is preliminary data.</text>
</comment>
<proteinExistence type="predicted"/>
<gene>
    <name evidence="2" type="ORF">Zmor_011867</name>
</gene>
<dbReference type="AlphaFoldDB" id="A0AA38HKS6"/>
<evidence type="ECO:0000256" key="1">
    <source>
        <dbReference type="SAM" id="Coils"/>
    </source>
</evidence>
<evidence type="ECO:0000313" key="2">
    <source>
        <dbReference type="EMBL" id="KAJ3636249.1"/>
    </source>
</evidence>
<name>A0AA38HKS6_9CUCU</name>
<organism evidence="2 3">
    <name type="scientific">Zophobas morio</name>
    <dbReference type="NCBI Taxonomy" id="2755281"/>
    <lineage>
        <taxon>Eukaryota</taxon>
        <taxon>Metazoa</taxon>
        <taxon>Ecdysozoa</taxon>
        <taxon>Arthropoda</taxon>
        <taxon>Hexapoda</taxon>
        <taxon>Insecta</taxon>
        <taxon>Pterygota</taxon>
        <taxon>Neoptera</taxon>
        <taxon>Endopterygota</taxon>
        <taxon>Coleoptera</taxon>
        <taxon>Polyphaga</taxon>
        <taxon>Cucujiformia</taxon>
        <taxon>Tenebrionidae</taxon>
        <taxon>Zophobas</taxon>
    </lineage>
</organism>
<evidence type="ECO:0000313" key="3">
    <source>
        <dbReference type="Proteomes" id="UP001168821"/>
    </source>
</evidence>
<dbReference type="Proteomes" id="UP001168821">
    <property type="component" value="Unassembled WGS sequence"/>
</dbReference>
<keyword evidence="1" id="KW-0175">Coiled coil</keyword>
<sequence length="730" mass="84709">MSVEGQQSTLTSQLFLNCEKVKIDNSKDLSFHYELINQLQADLEKLKTENYTKAGETKILRNKIEHLLAENTRLTSLLKDKDQEQLVAVKKACREHKEHIEKLQTQLIFTTKEMEELANRSKILNKLVKTRQQLFFDPLPCVLPGNGWDLGFLKEVDPYINVYRQERTAYNDPGKYGKCIFSFENSGVTDDYCLKQKRSYGTPQEKDFLSKSIYRCCSDISNSSLYLFMEVLFREPLLYADHLNILPQDYATDDLCATWKLNMLANNTNVPSNFLIFNANLNYSELICKSIEFLLNNDLEGYFYLLLIITHNLKSCLEFLQYFFARNATITPNQNMLEKHAVKDKVREELLYNLRFLERELYKFKDLIDNLTLVREKVLEEWCAFYKYYENCNNGFNSDDTVPDKPMLIILFDIIKVLENIEMSYEEVPKVFLGIKLVEKKIFEIFESLVAHTHYQLRPSLESPEVFNWENKYYALKVYFTKYLMDILPSILSVKGLKKLTTLERGSSLLKDVNSALYHGIHSKLPFLRFLTQLAASRSFVQEVFSHQLASGCFFEQILSLLTVKVHADSKLNLAATLLHLAAIRVVSVALTKKCFMTSKNSKEGENGQCGCQCKTLFLITYSLKDYITYQFLWNDDVYNNTVKKQFIKEAITLWHGLCFNLLTSDLGILSQIKKFKHVSEALGRKILLFLVPEKLDKDVEENDKECVGLVQEILEFINDFDGSTKANTT</sequence>